<evidence type="ECO:0000256" key="1">
    <source>
        <dbReference type="SAM" id="MobiDB-lite"/>
    </source>
</evidence>
<evidence type="ECO:0000313" key="3">
    <source>
        <dbReference type="Proteomes" id="UP000013525"/>
    </source>
</evidence>
<dbReference type="RefSeq" id="WP_010836517.1">
    <property type="nucleotide sequence ID" value="NZ_APMY01000014.1"/>
</dbReference>
<reference evidence="2 3" key="1">
    <citation type="journal article" date="2013" name="Genome Announc.">
        <title>Draft Genome Sequence of Rhodococcus rhodnii Strain LMG5362, a Symbiont of Rhodnius prolixus (Hemiptera, Reduviidae, Triatominae), the Principle Vector of Trypanosoma cruzi.</title>
        <authorList>
            <person name="Pachebat J.A."/>
            <person name="van Keulen G."/>
            <person name="Whitten M.M."/>
            <person name="Girdwood S."/>
            <person name="Del Sol R."/>
            <person name="Dyson P.J."/>
            <person name="Facey P.D."/>
        </authorList>
    </citation>
    <scope>NUCLEOTIDE SEQUENCE [LARGE SCALE GENOMIC DNA]</scope>
    <source>
        <strain evidence="2 3">LMG 5362</strain>
    </source>
</reference>
<proteinExistence type="predicted"/>
<name>R7WVC7_9NOCA</name>
<sequence length="213" mass="21815">MIGVVALLALVVGVGIATPSTRTHVAMSDSLGPDGRAQVDDYLSTARDGLDAADGTRWALVSFTEQIDVPTLAAVTEAADVRVAQVLFRAQLDRVQMPVVTLSVAAGEDALLRAPALAQGRAQGMVASSDRASAALAYTSAELGENCRCVLTAVVRGEADALRALAAEPVVRAVEVAPADAVAGRFAVRPLEPEQTRTIAPGPDDGPIPAVGP</sequence>
<feature type="compositionally biased region" description="Pro residues" evidence="1">
    <location>
        <begin position="204"/>
        <end position="213"/>
    </location>
</feature>
<keyword evidence="3" id="KW-1185">Reference proteome</keyword>
<comment type="caution">
    <text evidence="2">The sequence shown here is derived from an EMBL/GenBank/DDBJ whole genome shotgun (WGS) entry which is preliminary data.</text>
</comment>
<dbReference type="AlphaFoldDB" id="R7WVC7"/>
<dbReference type="EMBL" id="APMY01000014">
    <property type="protein sequence ID" value="EOM78109.1"/>
    <property type="molecule type" value="Genomic_DNA"/>
</dbReference>
<dbReference type="eggNOG" id="ENOG503497V">
    <property type="taxonomic scope" value="Bacteria"/>
</dbReference>
<accession>R7WVC7</accession>
<dbReference type="Proteomes" id="UP000013525">
    <property type="component" value="Unassembled WGS sequence"/>
</dbReference>
<protein>
    <submittedName>
        <fullName evidence="2">Uncharacterized protein</fullName>
    </submittedName>
</protein>
<dbReference type="PATRIC" id="fig|1273125.3.peg.432"/>
<gene>
    <name evidence="2" type="ORF">Rrhod_0444</name>
</gene>
<organism evidence="2 3">
    <name type="scientific">Rhodococcus rhodnii LMG 5362</name>
    <dbReference type="NCBI Taxonomy" id="1273125"/>
    <lineage>
        <taxon>Bacteria</taxon>
        <taxon>Bacillati</taxon>
        <taxon>Actinomycetota</taxon>
        <taxon>Actinomycetes</taxon>
        <taxon>Mycobacteriales</taxon>
        <taxon>Nocardiaceae</taxon>
        <taxon>Rhodococcus</taxon>
    </lineage>
</organism>
<feature type="region of interest" description="Disordered" evidence="1">
    <location>
        <begin position="193"/>
        <end position="213"/>
    </location>
</feature>
<evidence type="ECO:0000313" key="2">
    <source>
        <dbReference type="EMBL" id="EOM78109.1"/>
    </source>
</evidence>